<accession>A0A2G7HJK7</accession>
<proteinExistence type="predicted"/>
<dbReference type="EMBL" id="PEIK01000003">
    <property type="protein sequence ID" value="PIH05283.1"/>
    <property type="molecule type" value="Genomic_DNA"/>
</dbReference>
<evidence type="ECO:0000313" key="2">
    <source>
        <dbReference type="EMBL" id="PIH05283.1"/>
    </source>
</evidence>
<dbReference type="Proteomes" id="UP000231322">
    <property type="component" value="Unassembled WGS sequence"/>
</dbReference>
<feature type="transmembrane region" description="Helical" evidence="1">
    <location>
        <begin position="37"/>
        <end position="58"/>
    </location>
</feature>
<feature type="transmembrane region" description="Helical" evidence="1">
    <location>
        <begin position="119"/>
        <end position="139"/>
    </location>
</feature>
<keyword evidence="1" id="KW-1133">Transmembrane helix</keyword>
<dbReference type="Pfam" id="PF13346">
    <property type="entry name" value="ABC2_membrane_5"/>
    <property type="match status" value="1"/>
</dbReference>
<dbReference type="InterPro" id="IPR025699">
    <property type="entry name" value="ABC2_memb-like"/>
</dbReference>
<comment type="caution">
    <text evidence="2">The sequence shown here is derived from an EMBL/GenBank/DDBJ whole genome shotgun (WGS) entry which is preliminary data.</text>
</comment>
<dbReference type="RefSeq" id="WP_099838543.1">
    <property type="nucleotide sequence ID" value="NZ_PEIK01000003.1"/>
</dbReference>
<feature type="transmembrane region" description="Helical" evidence="1">
    <location>
        <begin position="79"/>
        <end position="99"/>
    </location>
</feature>
<dbReference type="AlphaFoldDB" id="A0A2G7HJK7"/>
<dbReference type="PANTHER" id="PTHR41309:SF2">
    <property type="entry name" value="MEMBRANE PROTEIN"/>
    <property type="match status" value="1"/>
</dbReference>
<sequence>MLNLIKKDLIIIKSYIIKVLAILALYIFVFNKTDKQGIYILSIYLIGSMFISISFYYGEGAKEDCILQSLPVKKNEVVLAKYTSVILYFAVSLVLIYIINFIGYTLNFKDIIQFPQSSTIFSSLSILFISMAIQLPIYFKFDYGKVKLLNALIYFCVFSVIYSIYNNNNLNNYMKTYNVSNNIYEKFILISTIISIILFIISAILSMRIYEKKESM</sequence>
<feature type="transmembrane region" description="Helical" evidence="1">
    <location>
        <begin position="146"/>
        <end position="165"/>
    </location>
</feature>
<evidence type="ECO:0000313" key="3">
    <source>
        <dbReference type="Proteomes" id="UP000231322"/>
    </source>
</evidence>
<keyword evidence="1" id="KW-0472">Membrane</keyword>
<keyword evidence="1" id="KW-0812">Transmembrane</keyword>
<feature type="transmembrane region" description="Helical" evidence="1">
    <location>
        <begin position="12"/>
        <end position="31"/>
    </location>
</feature>
<gene>
    <name evidence="2" type="ORF">CS538_05495</name>
</gene>
<reference evidence="2 3" key="1">
    <citation type="submission" date="2017-10" db="EMBL/GenBank/DDBJ databases">
        <title>Reclassification of Eubacterium combesii and discrepancies in the nomenclature of botulinum neurotoxin producing clostridia. Request for an Opinion.</title>
        <authorList>
            <person name="Dobritsa A.P."/>
            <person name="Kutumbaka K.K."/>
            <person name="Samadpour M."/>
        </authorList>
    </citation>
    <scope>NUCLEOTIDE SEQUENCE [LARGE SCALE GENOMIC DNA]</scope>
    <source>
        <strain evidence="2 3">DSM 20696</strain>
    </source>
</reference>
<name>A0A2G7HJK7_9CLOT</name>
<keyword evidence="3" id="KW-1185">Reference proteome</keyword>
<organism evidence="2 3">
    <name type="scientific">Clostridium combesii</name>
    <dbReference type="NCBI Taxonomy" id="39481"/>
    <lineage>
        <taxon>Bacteria</taxon>
        <taxon>Bacillati</taxon>
        <taxon>Bacillota</taxon>
        <taxon>Clostridia</taxon>
        <taxon>Eubacteriales</taxon>
        <taxon>Clostridiaceae</taxon>
        <taxon>Clostridium</taxon>
    </lineage>
</organism>
<dbReference type="PANTHER" id="PTHR41309">
    <property type="entry name" value="MEMBRANE PROTEIN-RELATED"/>
    <property type="match status" value="1"/>
</dbReference>
<evidence type="ECO:0000256" key="1">
    <source>
        <dbReference type="SAM" id="Phobius"/>
    </source>
</evidence>
<feature type="transmembrane region" description="Helical" evidence="1">
    <location>
        <begin position="187"/>
        <end position="210"/>
    </location>
</feature>
<evidence type="ECO:0008006" key="4">
    <source>
        <dbReference type="Google" id="ProtNLM"/>
    </source>
</evidence>
<protein>
    <recommendedName>
        <fullName evidence="4">ABC-2 transporter permease</fullName>
    </recommendedName>
</protein>